<sequence>MGISTKNKMLLAGIMIMMFISYQFSIKKTIDTRREYLQLKSEYQKVNDLPKRLSVLIQKEKHYDSILSQMDMGNTSVQNNLLRIINREAEDKNVKVMAFNKPHVDIQGQNQYYTYSFSLNGNYTDILKVIHPIEQKGNFGEIIHADFQKKKDYRTKKLTLEATIFVQQLR</sequence>
<dbReference type="EMBL" id="JACWLN010000006">
    <property type="protein sequence ID" value="MBD1261614.1"/>
    <property type="molecule type" value="Genomic_DNA"/>
</dbReference>
<comment type="caution">
    <text evidence="2">The sequence shown here is derived from an EMBL/GenBank/DDBJ whole genome shotgun (WGS) entry which is preliminary data.</text>
</comment>
<reference evidence="1 4" key="2">
    <citation type="submission" date="2020-07" db="EMBL/GenBank/DDBJ databases">
        <title>The draft genome sequence of Maribacter polysiphoniae KCTC 22021.</title>
        <authorList>
            <person name="Mu L."/>
        </authorList>
    </citation>
    <scope>NUCLEOTIDE SEQUENCE [LARGE SCALE GENOMIC DNA]</scope>
    <source>
        <strain evidence="1 4">KCTC 22021</strain>
    </source>
</reference>
<evidence type="ECO:0000313" key="3">
    <source>
        <dbReference type="Proteomes" id="UP000245667"/>
    </source>
</evidence>
<evidence type="ECO:0000313" key="4">
    <source>
        <dbReference type="Proteomes" id="UP000651837"/>
    </source>
</evidence>
<keyword evidence="4" id="KW-1185">Reference proteome</keyword>
<dbReference type="Proteomes" id="UP000245667">
    <property type="component" value="Unassembled WGS sequence"/>
</dbReference>
<reference evidence="2 3" key="1">
    <citation type="submission" date="2018-05" db="EMBL/GenBank/DDBJ databases">
        <title>Genomic Encyclopedia of Archaeal and Bacterial Type Strains, Phase II (KMG-II): from individual species to whole genera.</title>
        <authorList>
            <person name="Goeker M."/>
        </authorList>
    </citation>
    <scope>NUCLEOTIDE SEQUENCE [LARGE SCALE GENOMIC DNA]</scope>
    <source>
        <strain evidence="2 3">DSM 23514</strain>
    </source>
</reference>
<gene>
    <name evidence="1" type="ORF">HZY62_13500</name>
    <name evidence="2" type="ORF">LX92_03063</name>
</gene>
<proteinExistence type="predicted"/>
<evidence type="ECO:0000313" key="2">
    <source>
        <dbReference type="EMBL" id="PWK22588.1"/>
    </source>
</evidence>
<evidence type="ECO:0000313" key="1">
    <source>
        <dbReference type="EMBL" id="MBD1261614.1"/>
    </source>
</evidence>
<dbReference type="Proteomes" id="UP000651837">
    <property type="component" value="Unassembled WGS sequence"/>
</dbReference>
<dbReference type="RefSeq" id="WP_109652352.1">
    <property type="nucleotide sequence ID" value="NZ_JACWLN010000006.1"/>
</dbReference>
<dbReference type="EMBL" id="QGGQ01000007">
    <property type="protein sequence ID" value="PWK22588.1"/>
    <property type="molecule type" value="Genomic_DNA"/>
</dbReference>
<name>A0A316DYT1_9FLAO</name>
<accession>A0A316DYT1</accession>
<organism evidence="2 3">
    <name type="scientific">Maribacter polysiphoniae</name>
    <dbReference type="NCBI Taxonomy" id="429344"/>
    <lineage>
        <taxon>Bacteria</taxon>
        <taxon>Pseudomonadati</taxon>
        <taxon>Bacteroidota</taxon>
        <taxon>Flavobacteriia</taxon>
        <taxon>Flavobacteriales</taxon>
        <taxon>Flavobacteriaceae</taxon>
        <taxon>Maribacter</taxon>
    </lineage>
</organism>
<dbReference type="AlphaFoldDB" id="A0A316DYT1"/>
<evidence type="ECO:0008006" key="5">
    <source>
        <dbReference type="Google" id="ProtNLM"/>
    </source>
</evidence>
<protein>
    <recommendedName>
        <fullName evidence="5">Type IV pilus assembly protein PilO</fullName>
    </recommendedName>
</protein>
<dbReference type="OrthoDB" id="1343945at2"/>